<name>A0A6A5KZA7_9PLEO</name>
<dbReference type="PANTHER" id="PTHR13593:SF140">
    <property type="entry name" value="PLC-LIKE PHOSPHODIESTERASE"/>
    <property type="match status" value="1"/>
</dbReference>
<accession>A0A6A5KZA7</accession>
<dbReference type="EMBL" id="ML975246">
    <property type="protein sequence ID" value="KAF1839203.1"/>
    <property type="molecule type" value="Genomic_DNA"/>
</dbReference>
<evidence type="ECO:0000256" key="1">
    <source>
        <dbReference type="SAM" id="MobiDB-lite"/>
    </source>
</evidence>
<protein>
    <submittedName>
        <fullName evidence="3">PLC-like phosphodiesterase</fullName>
    </submittedName>
</protein>
<dbReference type="Proteomes" id="UP000800040">
    <property type="component" value="Unassembled WGS sequence"/>
</dbReference>
<dbReference type="GO" id="GO:0008081">
    <property type="term" value="F:phosphoric diester hydrolase activity"/>
    <property type="evidence" value="ECO:0007669"/>
    <property type="project" value="InterPro"/>
</dbReference>
<evidence type="ECO:0000313" key="3">
    <source>
        <dbReference type="EMBL" id="KAF1839203.1"/>
    </source>
</evidence>
<dbReference type="PANTHER" id="PTHR13593">
    <property type="match status" value="1"/>
</dbReference>
<gene>
    <name evidence="3" type="ORF">BDW02DRAFT_564186</name>
</gene>
<sequence length="444" mass="48188">MKAATLVLAWLAGLAATQSSSSSTLSVITLTGSVSFSGDNDAPAPTVPSDFEGSTFATITLPGASASSGSGILPNGTTSETSSGEPVTEIGNGNRTLTPTGTETAPALPSNTQPCNNYPEFCNRKYSNITEVTAHNSPFTRQNNLARNQIYGVTQQLDDGVRMLQGSAHYVNGTLYFCHTSCDLLNAGTVEDYLREVTAWVESHPFDVITILFGNSNWDEMDADGNPLVTSVNYVEPITNSGLLPYIYQPPKTAMELDDWPTLGELIIKKKRVITFIDYNFDTNSVPYLLWEFYNMWETPFSPTDSDFPCTLGRPKGMAEDKMRNVLYMANHNLNAQIQFAGYDLLLPNVAQIEQTNAVSGDGSLGEMLGKCTSSWDRPPNFLLVDFYNIGSPMNGSVFEVAARANNVTYNRECCGKESSANEPFQPSATYFGFVVAIAAALIL</sequence>
<dbReference type="GO" id="GO:0006629">
    <property type="term" value="P:lipid metabolic process"/>
    <property type="evidence" value="ECO:0007669"/>
    <property type="project" value="InterPro"/>
</dbReference>
<dbReference type="InterPro" id="IPR051057">
    <property type="entry name" value="PI-PLC_domain"/>
</dbReference>
<evidence type="ECO:0000256" key="2">
    <source>
        <dbReference type="SAM" id="SignalP"/>
    </source>
</evidence>
<keyword evidence="2" id="KW-0732">Signal</keyword>
<evidence type="ECO:0000313" key="4">
    <source>
        <dbReference type="Proteomes" id="UP000800040"/>
    </source>
</evidence>
<dbReference type="InterPro" id="IPR017946">
    <property type="entry name" value="PLC-like_Pdiesterase_TIM-brl"/>
</dbReference>
<dbReference type="Gene3D" id="3.20.20.190">
    <property type="entry name" value="Phosphatidylinositol (PI) phosphodiesterase"/>
    <property type="match status" value="1"/>
</dbReference>
<dbReference type="AlphaFoldDB" id="A0A6A5KZA7"/>
<dbReference type="Pfam" id="PF26146">
    <property type="entry name" value="PI-PLC_X"/>
    <property type="match status" value="1"/>
</dbReference>
<proteinExistence type="predicted"/>
<feature type="signal peptide" evidence="2">
    <location>
        <begin position="1"/>
        <end position="19"/>
    </location>
</feature>
<feature type="chain" id="PRO_5025583868" evidence="2">
    <location>
        <begin position="20"/>
        <end position="444"/>
    </location>
</feature>
<feature type="region of interest" description="Disordered" evidence="1">
    <location>
        <begin position="67"/>
        <end position="95"/>
    </location>
</feature>
<reference evidence="3" key="1">
    <citation type="submission" date="2020-01" db="EMBL/GenBank/DDBJ databases">
        <authorList>
            <consortium name="DOE Joint Genome Institute"/>
            <person name="Haridas S."/>
            <person name="Albert R."/>
            <person name="Binder M."/>
            <person name="Bloem J."/>
            <person name="Labutti K."/>
            <person name="Salamov A."/>
            <person name="Andreopoulos B."/>
            <person name="Baker S.E."/>
            <person name="Barry K."/>
            <person name="Bills G."/>
            <person name="Bluhm B.H."/>
            <person name="Cannon C."/>
            <person name="Castanera R."/>
            <person name="Culley D.E."/>
            <person name="Daum C."/>
            <person name="Ezra D."/>
            <person name="Gonzalez J.B."/>
            <person name="Henrissat B."/>
            <person name="Kuo A."/>
            <person name="Liang C."/>
            <person name="Lipzen A."/>
            <person name="Lutzoni F."/>
            <person name="Magnuson J."/>
            <person name="Mondo S."/>
            <person name="Nolan M."/>
            <person name="Ohm R."/>
            <person name="Pangilinan J."/>
            <person name="Park H.-J."/>
            <person name="Ramirez L."/>
            <person name="Alfaro M."/>
            <person name="Sun H."/>
            <person name="Tritt A."/>
            <person name="Yoshinaga Y."/>
            <person name="Zwiers L.-H."/>
            <person name="Turgeon B.G."/>
            <person name="Goodwin S.B."/>
            <person name="Spatafora J.W."/>
            <person name="Crous P.W."/>
            <person name="Grigoriev I.V."/>
        </authorList>
    </citation>
    <scope>NUCLEOTIDE SEQUENCE</scope>
    <source>
        <strain evidence="3">P77</strain>
    </source>
</reference>
<keyword evidence="4" id="KW-1185">Reference proteome</keyword>
<organism evidence="3 4">
    <name type="scientific">Decorospora gaudefroyi</name>
    <dbReference type="NCBI Taxonomy" id="184978"/>
    <lineage>
        <taxon>Eukaryota</taxon>
        <taxon>Fungi</taxon>
        <taxon>Dikarya</taxon>
        <taxon>Ascomycota</taxon>
        <taxon>Pezizomycotina</taxon>
        <taxon>Dothideomycetes</taxon>
        <taxon>Pleosporomycetidae</taxon>
        <taxon>Pleosporales</taxon>
        <taxon>Pleosporineae</taxon>
        <taxon>Pleosporaceae</taxon>
        <taxon>Decorospora</taxon>
    </lineage>
</organism>
<dbReference type="OrthoDB" id="7984201at2759"/>
<dbReference type="SUPFAM" id="SSF51695">
    <property type="entry name" value="PLC-like phosphodiesterases"/>
    <property type="match status" value="1"/>
</dbReference>